<feature type="non-terminal residue" evidence="1">
    <location>
        <position position="124"/>
    </location>
</feature>
<keyword evidence="2" id="KW-1185">Reference proteome</keyword>
<name>A0AAV5WAQ8_9BILA</name>
<sequence length="124" mass="14356">ITATDSLVEDLYKKFPSLGPYDEKEATVFKIELIRLLTMPIEEQDVILAGFPSEFKILPAKIKVLNKIAKKEFAQLSDEDKEQMENVNESTYLLYFLTVNPVIRLTEKRKKECEKKGLNDEEID</sequence>
<organism evidence="1 2">
    <name type="scientific">Pristionchus fissidentatus</name>
    <dbReference type="NCBI Taxonomy" id="1538716"/>
    <lineage>
        <taxon>Eukaryota</taxon>
        <taxon>Metazoa</taxon>
        <taxon>Ecdysozoa</taxon>
        <taxon>Nematoda</taxon>
        <taxon>Chromadorea</taxon>
        <taxon>Rhabditida</taxon>
        <taxon>Rhabditina</taxon>
        <taxon>Diplogasteromorpha</taxon>
        <taxon>Diplogasteroidea</taxon>
        <taxon>Neodiplogasteridae</taxon>
        <taxon>Pristionchus</taxon>
    </lineage>
</organism>
<proteinExistence type="predicted"/>
<reference evidence="1" key="1">
    <citation type="submission" date="2023-10" db="EMBL/GenBank/DDBJ databases">
        <title>Genome assembly of Pristionchus species.</title>
        <authorList>
            <person name="Yoshida K."/>
            <person name="Sommer R.J."/>
        </authorList>
    </citation>
    <scope>NUCLEOTIDE SEQUENCE</scope>
    <source>
        <strain evidence="1">RS5133</strain>
    </source>
</reference>
<dbReference type="EMBL" id="BTSY01000005">
    <property type="protein sequence ID" value="GMT27730.1"/>
    <property type="molecule type" value="Genomic_DNA"/>
</dbReference>
<comment type="caution">
    <text evidence="1">The sequence shown here is derived from an EMBL/GenBank/DDBJ whole genome shotgun (WGS) entry which is preliminary data.</text>
</comment>
<accession>A0AAV5WAQ8</accession>
<gene>
    <name evidence="1" type="ORF">PFISCL1PPCAC_19027</name>
</gene>
<dbReference type="Proteomes" id="UP001432322">
    <property type="component" value="Unassembled WGS sequence"/>
</dbReference>
<evidence type="ECO:0000313" key="1">
    <source>
        <dbReference type="EMBL" id="GMT27730.1"/>
    </source>
</evidence>
<protein>
    <submittedName>
        <fullName evidence="1">Uncharacterized protein</fullName>
    </submittedName>
</protein>
<feature type="non-terminal residue" evidence="1">
    <location>
        <position position="1"/>
    </location>
</feature>
<dbReference type="AlphaFoldDB" id="A0AAV5WAQ8"/>
<evidence type="ECO:0000313" key="2">
    <source>
        <dbReference type="Proteomes" id="UP001432322"/>
    </source>
</evidence>